<proteinExistence type="predicted"/>
<evidence type="ECO:0000313" key="2">
    <source>
        <dbReference type="EMBL" id="KAF2875365.1"/>
    </source>
</evidence>
<accession>A0A7C8MUK8</accession>
<dbReference type="PANTHER" id="PTHR13621">
    <property type="entry name" value="PROLINE-RICH PROTEIN PRCC"/>
    <property type="match status" value="1"/>
</dbReference>
<name>A0A7C8MUK8_9PLEO</name>
<protein>
    <submittedName>
        <fullName evidence="2">Mitotic checkpoint regulator, MAD2B-interacting-domain-containing protein</fullName>
    </submittedName>
</protein>
<comment type="caution">
    <text evidence="2">The sequence shown here is derived from an EMBL/GenBank/DDBJ whole genome shotgun (WGS) entry which is preliminary data.</text>
</comment>
<evidence type="ECO:0000256" key="1">
    <source>
        <dbReference type="SAM" id="MobiDB-lite"/>
    </source>
</evidence>
<dbReference type="EMBL" id="JAADJZ010000005">
    <property type="protein sequence ID" value="KAF2875365.1"/>
    <property type="molecule type" value="Genomic_DNA"/>
</dbReference>
<feature type="region of interest" description="Disordered" evidence="1">
    <location>
        <begin position="1"/>
        <end position="85"/>
    </location>
</feature>
<gene>
    <name evidence="2" type="ORF">BDV95DRAFT_604121</name>
</gene>
<dbReference type="Proteomes" id="UP000481861">
    <property type="component" value="Unassembled WGS sequence"/>
</dbReference>
<feature type="compositionally biased region" description="Basic and acidic residues" evidence="1">
    <location>
        <begin position="127"/>
        <end position="157"/>
    </location>
</feature>
<keyword evidence="3" id="KW-1185">Reference proteome</keyword>
<dbReference type="OrthoDB" id="2555634at2759"/>
<feature type="region of interest" description="Disordered" evidence="1">
    <location>
        <begin position="98"/>
        <end position="245"/>
    </location>
</feature>
<dbReference type="InterPro" id="IPR018800">
    <property type="entry name" value="PRCC"/>
</dbReference>
<feature type="compositionally biased region" description="Low complexity" evidence="1">
    <location>
        <begin position="16"/>
        <end position="31"/>
    </location>
</feature>
<feature type="compositionally biased region" description="Low complexity" evidence="1">
    <location>
        <begin position="98"/>
        <end position="108"/>
    </location>
</feature>
<reference evidence="2 3" key="1">
    <citation type="submission" date="2020-01" db="EMBL/GenBank/DDBJ databases">
        <authorList>
            <consortium name="DOE Joint Genome Institute"/>
            <person name="Haridas S."/>
            <person name="Albert R."/>
            <person name="Binder M."/>
            <person name="Bloem J."/>
            <person name="Labutti K."/>
            <person name="Salamov A."/>
            <person name="Andreopoulos B."/>
            <person name="Baker S.E."/>
            <person name="Barry K."/>
            <person name="Bills G."/>
            <person name="Bluhm B.H."/>
            <person name="Cannon C."/>
            <person name="Castanera R."/>
            <person name="Culley D.E."/>
            <person name="Daum C."/>
            <person name="Ezra D."/>
            <person name="Gonzalez J.B."/>
            <person name="Henrissat B."/>
            <person name="Kuo A."/>
            <person name="Liang C."/>
            <person name="Lipzen A."/>
            <person name="Lutzoni F."/>
            <person name="Magnuson J."/>
            <person name="Mondo S."/>
            <person name="Nolan M."/>
            <person name="Ohm R."/>
            <person name="Pangilinan J."/>
            <person name="Park H.-J.H."/>
            <person name="Ramirez L."/>
            <person name="Alfaro M."/>
            <person name="Sun H."/>
            <person name="Tritt A."/>
            <person name="Yoshinaga Y."/>
            <person name="Zwiers L.-H.L."/>
            <person name="Turgeon B.G."/>
            <person name="Goodwin S.B."/>
            <person name="Spatafora J.W."/>
            <person name="Crous P.W."/>
            <person name="Grigoriev I.V."/>
        </authorList>
    </citation>
    <scope>NUCLEOTIDE SEQUENCE [LARGE SCALE GENOMIC DNA]</scope>
    <source>
        <strain evidence="2 3">CBS 611.86</strain>
    </source>
</reference>
<sequence>MNLVAYSDSEGSDSEATPAPAQAAKPAAKPAFQKVVDRSNPGKIKLNLPGVSHPQAQKDAGHVEGPPAKKQRMGGGAFGGLNAMLPAPKKPNVSVAATATATAPSGKRALGKGLGAGVSLRTGSEPAFRRERAAEQDDYDKNETPIRKEALNKEDFRAMFNLPPAKTEVKTQSKPKVTPEGGASGPATKSKPKLLPLSVARMKKKQPAVPKPVAHATDQAIPAPSSTAGAPLVESKPTTKPKVSLFSMTPETDSALTVGPSSGNYQPLLYGADEDEEAQVPAEAFEGEIPHASVHQPAQHSTLPGAGIPMASNDLTSIASELNLSDAERRQLFGRKGQAPDHSSNKIINFNTDAEYAHNEVLRQQGETIQHNALRSITGTGKNSLKSLISVAVSQKDALEEHFAAGHRNKREAGSKYGW</sequence>
<dbReference type="PANTHER" id="PTHR13621:SF2">
    <property type="entry name" value="PROLINE-RICH PROTEIN PRCC"/>
    <property type="match status" value="1"/>
</dbReference>
<evidence type="ECO:0000313" key="3">
    <source>
        <dbReference type="Proteomes" id="UP000481861"/>
    </source>
</evidence>
<dbReference type="AlphaFoldDB" id="A0A7C8MUK8"/>
<organism evidence="2 3">
    <name type="scientific">Massariosphaeria phaeospora</name>
    <dbReference type="NCBI Taxonomy" id="100035"/>
    <lineage>
        <taxon>Eukaryota</taxon>
        <taxon>Fungi</taxon>
        <taxon>Dikarya</taxon>
        <taxon>Ascomycota</taxon>
        <taxon>Pezizomycotina</taxon>
        <taxon>Dothideomycetes</taxon>
        <taxon>Pleosporomycetidae</taxon>
        <taxon>Pleosporales</taxon>
        <taxon>Pleosporales incertae sedis</taxon>
        <taxon>Massariosphaeria</taxon>
    </lineage>
</organism>
<dbReference type="Pfam" id="PF10253">
    <property type="entry name" value="PRCC"/>
    <property type="match status" value="1"/>
</dbReference>
<dbReference type="GO" id="GO:0005634">
    <property type="term" value="C:nucleus"/>
    <property type="evidence" value="ECO:0007669"/>
    <property type="project" value="TreeGrafter"/>
</dbReference>